<name>G4RLX4_THETK</name>
<dbReference type="RefSeq" id="WP_014127822.1">
    <property type="nucleotide sequence ID" value="NC_016070.1"/>
</dbReference>
<keyword evidence="2" id="KW-1185">Reference proteome</keyword>
<organism evidence="1 2">
    <name type="scientific">Thermoproteus tenax (strain ATCC 35583 / DSM 2078 / JCM 9277 / NBRC 100435 / Kra 1)</name>
    <dbReference type="NCBI Taxonomy" id="768679"/>
    <lineage>
        <taxon>Archaea</taxon>
        <taxon>Thermoproteota</taxon>
        <taxon>Thermoprotei</taxon>
        <taxon>Thermoproteales</taxon>
        <taxon>Thermoproteaceae</taxon>
        <taxon>Thermoproteus</taxon>
    </lineage>
</organism>
<reference evidence="1 2" key="1">
    <citation type="journal article" date="2011" name="PLoS ONE">
        <title>The complete genome sequence of Thermoproteus tenax: a physiologically versatile member of the Crenarchaeota.</title>
        <authorList>
            <person name="Siebers B."/>
            <person name="Zaparty M."/>
            <person name="Raddatz G."/>
            <person name="Tjaden B."/>
            <person name="Albers S.V."/>
            <person name="Bell S.D."/>
            <person name="Blombach F."/>
            <person name="Kletzin A."/>
            <person name="Kyrpides N."/>
            <person name="Lanz C."/>
            <person name="Plagens A."/>
            <person name="Rampp M."/>
            <person name="Rosinus A."/>
            <person name="von Jan M."/>
            <person name="Makarova K.S."/>
            <person name="Klenk H.P."/>
            <person name="Schuster S.C."/>
            <person name="Hensel R."/>
        </authorList>
    </citation>
    <scope>NUCLEOTIDE SEQUENCE [LARGE SCALE GENOMIC DNA]</scope>
    <source>
        <strain evidence="2">ATCC 35583 / DSM 2078 / JCM 9277 / NBRC 100435 / Kra 1</strain>
    </source>
</reference>
<dbReference type="PaxDb" id="768679-TTX_1955"/>
<proteinExistence type="predicted"/>
<dbReference type="Proteomes" id="UP000002654">
    <property type="component" value="Chromosome"/>
</dbReference>
<evidence type="ECO:0000313" key="1">
    <source>
        <dbReference type="EMBL" id="CCC82569.1"/>
    </source>
</evidence>
<gene>
    <name evidence="1" type="ordered locus">TTX_1955</name>
</gene>
<dbReference type="KEGG" id="ttn:TTX_1955"/>
<dbReference type="HOGENOM" id="CLU_2857313_0_0_2"/>
<dbReference type="GeneID" id="11262841"/>
<dbReference type="PATRIC" id="fig|768679.9.peg.1977"/>
<dbReference type="STRING" id="768679.TTX_1955"/>
<protein>
    <submittedName>
        <fullName evidence="1">Uncharacterized protein</fullName>
    </submittedName>
</protein>
<sequence>MPSPGLANRASKAKRALEKLRRLAQLSWEEYSSNEDYQALAERYMHIFLEALLEPPSWRSGGGG</sequence>
<accession>G4RLX4</accession>
<dbReference type="AlphaFoldDB" id="G4RLX4"/>
<dbReference type="EMBL" id="FN869859">
    <property type="protein sequence ID" value="CCC82569.1"/>
    <property type="molecule type" value="Genomic_DNA"/>
</dbReference>
<evidence type="ECO:0000313" key="2">
    <source>
        <dbReference type="Proteomes" id="UP000002654"/>
    </source>
</evidence>